<dbReference type="SUPFAM" id="SSF144010">
    <property type="entry name" value="CofE-like"/>
    <property type="match status" value="1"/>
</dbReference>
<comment type="caution">
    <text evidence="2">The sequence shown here is derived from an EMBL/GenBank/DDBJ whole genome shotgun (WGS) entry which is preliminary data.</text>
</comment>
<gene>
    <name evidence="2" type="ORF">ENV14_07440</name>
</gene>
<dbReference type="InterPro" id="IPR002847">
    <property type="entry name" value="F420-0_gamma-glut_ligase-dom"/>
</dbReference>
<evidence type="ECO:0000259" key="1">
    <source>
        <dbReference type="Pfam" id="PF01996"/>
    </source>
</evidence>
<feature type="domain" description="Coenzyme F420:L-glutamate ligase-like" evidence="1">
    <location>
        <begin position="35"/>
        <end position="203"/>
    </location>
</feature>
<dbReference type="PANTHER" id="PTHR47917:SF1">
    <property type="entry name" value="COENZYME F420:L-GLUTAMATE LIGASE"/>
    <property type="match status" value="1"/>
</dbReference>
<evidence type="ECO:0000313" key="2">
    <source>
        <dbReference type="EMBL" id="HGI88199.1"/>
    </source>
</evidence>
<accession>A0A7C4BCQ9</accession>
<name>A0A7C4BCQ9_9CREN</name>
<protein>
    <recommendedName>
        <fullName evidence="1">Coenzyme F420:L-glutamate ligase-like domain-containing protein</fullName>
    </recommendedName>
</protein>
<sequence length="312" mass="35299">MIKVFIVYIAKIVWHFSPRCRALLKVIRVRSSYWYPGTDVYAKVAELVKPVVQNRDFVVVSEKPILIALGSIYDEKLVPLDPVAVLITRILNSFWLALLRRFSLLTVEEVLRSTPLESLAKHKKLALKYGSLLHFLKPVSEAGIDASNLPYHYVAIPMRNMSRVAEGVRKALAERLGVNANVMVIDSDRMVVFKRCKSIAIASRPAEYRRVVDLGVLSFITRLLLRGRVRLYPTIVAYAGEQYPLCLLLEVAKKADRAVMSGLGRTAIEMLRSLNRASFDEVKWSDMNKAKHYPIAIVRILRTCSRLCSDGA</sequence>
<reference evidence="2" key="1">
    <citation type="journal article" date="2020" name="mSystems">
        <title>Genome- and Community-Level Interaction Insights into Carbon Utilization and Element Cycling Functions of Hydrothermarchaeota in Hydrothermal Sediment.</title>
        <authorList>
            <person name="Zhou Z."/>
            <person name="Liu Y."/>
            <person name="Xu W."/>
            <person name="Pan J."/>
            <person name="Luo Z.H."/>
            <person name="Li M."/>
        </authorList>
    </citation>
    <scope>NUCLEOTIDE SEQUENCE [LARGE SCALE GENOMIC DNA]</scope>
    <source>
        <strain evidence="2">SpSt-732</strain>
    </source>
</reference>
<dbReference type="AlphaFoldDB" id="A0A7C4BCQ9"/>
<dbReference type="EMBL" id="DTFF01000063">
    <property type="protein sequence ID" value="HGI88199.1"/>
    <property type="molecule type" value="Genomic_DNA"/>
</dbReference>
<organism evidence="2">
    <name type="scientific">Ignisphaera aggregans</name>
    <dbReference type="NCBI Taxonomy" id="334771"/>
    <lineage>
        <taxon>Archaea</taxon>
        <taxon>Thermoproteota</taxon>
        <taxon>Thermoprotei</taxon>
        <taxon>Desulfurococcales</taxon>
        <taxon>Desulfurococcaceae</taxon>
        <taxon>Ignisphaera</taxon>
    </lineage>
</organism>
<dbReference type="GO" id="GO:0052618">
    <property type="term" value="F:coenzyme F420-0:L-glutamate ligase activity"/>
    <property type="evidence" value="ECO:0007669"/>
    <property type="project" value="TreeGrafter"/>
</dbReference>
<dbReference type="PANTHER" id="PTHR47917">
    <property type="match status" value="1"/>
</dbReference>
<dbReference type="Pfam" id="PF01996">
    <property type="entry name" value="F420_ligase"/>
    <property type="match status" value="1"/>
</dbReference>
<proteinExistence type="predicted"/>